<dbReference type="Gene3D" id="1.20.120.430">
    <property type="entry name" value="tRNA modification GTPase MnmE domain 2"/>
    <property type="match status" value="1"/>
</dbReference>
<feature type="binding site" evidence="6">
    <location>
        <begin position="272"/>
        <end position="275"/>
    </location>
    <ligand>
        <name>GTP</name>
        <dbReference type="ChEBI" id="CHEBI:37565"/>
    </ligand>
</feature>
<dbReference type="PANTHER" id="PTHR42714">
    <property type="entry name" value="TRNA MODIFICATION GTPASE GTPBP3"/>
    <property type="match status" value="1"/>
</dbReference>
<proteinExistence type="inferred from homology"/>
<dbReference type="Proteomes" id="UP000765845">
    <property type="component" value="Unassembled WGS sequence"/>
</dbReference>
<keyword evidence="2 6" id="KW-0819">tRNA processing</keyword>
<dbReference type="NCBIfam" id="TIGR00450">
    <property type="entry name" value="mnmE_trmE_thdF"/>
    <property type="match status" value="1"/>
</dbReference>
<comment type="subunit">
    <text evidence="6">Homodimer. Heterotetramer of two MnmE and two MnmG subunits.</text>
</comment>
<dbReference type="RefSeq" id="WP_168450813.1">
    <property type="nucleotide sequence ID" value="NZ_JAAWWK010000004.1"/>
</dbReference>
<name>A0ABX1GH76_9GAMM</name>
<feature type="binding site" evidence="6">
    <location>
        <position position="122"/>
    </location>
    <ligand>
        <name>(6S)-5-formyl-5,6,7,8-tetrahydrofolate</name>
        <dbReference type="ChEBI" id="CHEBI:57457"/>
    </ligand>
</feature>
<reference evidence="9 10" key="1">
    <citation type="submission" date="2020-04" db="EMBL/GenBank/DDBJ databases">
        <authorList>
            <person name="Yoon J."/>
        </authorList>
    </citation>
    <scope>NUCLEOTIDE SEQUENCE [LARGE SCALE GENOMIC DNA]</scope>
    <source>
        <strain evidence="9 10">KMU-166</strain>
    </source>
</reference>
<evidence type="ECO:0000259" key="8">
    <source>
        <dbReference type="PROSITE" id="PS51709"/>
    </source>
</evidence>
<comment type="caution">
    <text evidence="9">The sequence shown here is derived from an EMBL/GenBank/DDBJ whole genome shotgun (WGS) entry which is preliminary data.</text>
</comment>
<feature type="binding site" evidence="6">
    <location>
        <position position="228"/>
    </location>
    <ligand>
        <name>K(+)</name>
        <dbReference type="ChEBI" id="CHEBI:29103"/>
    </ligand>
</feature>
<dbReference type="InterPro" id="IPR005225">
    <property type="entry name" value="Small_GTP-bd"/>
</dbReference>
<dbReference type="Gene3D" id="3.30.1360.120">
    <property type="entry name" value="Probable tRNA modification gtpase trme, domain 1"/>
    <property type="match status" value="1"/>
</dbReference>
<protein>
    <recommendedName>
        <fullName evidence="6">tRNA modification GTPase MnmE</fullName>
        <ecNumber evidence="6">3.6.-.-</ecNumber>
    </recommendedName>
</protein>
<evidence type="ECO:0000256" key="2">
    <source>
        <dbReference type="ARBA" id="ARBA00022694"/>
    </source>
</evidence>
<dbReference type="HAMAP" id="MF_00379">
    <property type="entry name" value="GTPase_MnmE"/>
    <property type="match status" value="1"/>
</dbReference>
<dbReference type="Pfam" id="PF12631">
    <property type="entry name" value="MnmE_helical"/>
    <property type="match status" value="1"/>
</dbReference>
<sequence length="453" mass="49375">MSHQDTITAIATPPGKGGVGILRISGSKSLQIAESLLDSSPTPRRALFSYFAEGEGSQRDLIDQGIALYFPGPNSFTGEDVVELQGHGGPVIMDRLLKAVIRAGARMARPGEFSERAFLNNKIDLAQAEAIADLIDSASEQAARQAMRSLDGAFSREIDALVEAVTTLRIYVEAAIDFPEEEIDFISDSHVANQLKEIQQQLQRVSQSAKQGSLLREGMTVVIAGKPNAGKSSLLNALAGRESAIVTDIAGTTRDVLRENILIDGMPLHVIDTAGLRDSDDPVEQEGIRRAWQEIDKADRVLLIVDSSLDNGEASQPIPEEFSHFAKQGKLSLILNKCDISQRPVAYNNSDIPTLTLSAKQEQGIDLLRTHLKECVGFDESDSPFIARRRHIEALHQAQHHLDQGEYQLRANMAGELLAEELRLAQQSLAEITGSFTSDDLLGRIFSSFCIGK</sequence>
<dbReference type="EMBL" id="JAAWWK010000004">
    <property type="protein sequence ID" value="NKI18296.1"/>
    <property type="molecule type" value="Genomic_DNA"/>
</dbReference>
<dbReference type="InterPro" id="IPR018948">
    <property type="entry name" value="GTP-bd_TrmE_N"/>
</dbReference>
<dbReference type="InterPro" id="IPR027266">
    <property type="entry name" value="TrmE/GcvT-like"/>
</dbReference>
<dbReference type="SUPFAM" id="SSF116878">
    <property type="entry name" value="TrmE connector domain"/>
    <property type="match status" value="1"/>
</dbReference>
<gene>
    <name evidence="6 9" type="primary">mnmE</name>
    <name evidence="6" type="synonym">trmE</name>
    <name evidence="9" type="ORF">HCU74_12845</name>
</gene>
<dbReference type="InterPro" id="IPR027368">
    <property type="entry name" value="MnmE_dom2"/>
</dbReference>
<comment type="similarity">
    <text evidence="1 6 7">Belongs to the TRAFAC class TrmE-Era-EngA-EngB-Septin-like GTPase superfamily. TrmE GTPase family.</text>
</comment>
<dbReference type="CDD" id="cd04164">
    <property type="entry name" value="trmE"/>
    <property type="match status" value="1"/>
</dbReference>
<evidence type="ECO:0000256" key="6">
    <source>
        <dbReference type="HAMAP-Rule" id="MF_00379"/>
    </source>
</evidence>
<evidence type="ECO:0000256" key="3">
    <source>
        <dbReference type="ARBA" id="ARBA00022741"/>
    </source>
</evidence>
<evidence type="ECO:0000256" key="7">
    <source>
        <dbReference type="RuleBase" id="RU003313"/>
    </source>
</evidence>
<feature type="domain" description="TrmE-type G" evidence="8">
    <location>
        <begin position="218"/>
        <end position="377"/>
    </location>
</feature>
<keyword evidence="6" id="KW-0963">Cytoplasm</keyword>
<evidence type="ECO:0000313" key="10">
    <source>
        <dbReference type="Proteomes" id="UP000765845"/>
    </source>
</evidence>
<dbReference type="EC" id="3.6.-.-" evidence="6"/>
<feature type="binding site" evidence="6">
    <location>
        <position position="252"/>
    </location>
    <ligand>
        <name>K(+)</name>
        <dbReference type="ChEBI" id="CHEBI:29103"/>
    </ligand>
</feature>
<feature type="binding site" evidence="6">
    <location>
        <position position="83"/>
    </location>
    <ligand>
        <name>(6S)-5-formyl-5,6,7,8-tetrahydrofolate</name>
        <dbReference type="ChEBI" id="CHEBI:57457"/>
    </ligand>
</feature>
<keyword evidence="10" id="KW-1185">Reference proteome</keyword>
<feature type="binding site" evidence="6">
    <location>
        <position position="247"/>
    </location>
    <ligand>
        <name>K(+)</name>
        <dbReference type="ChEBI" id="CHEBI:29103"/>
    </ligand>
</feature>
<feature type="binding site" evidence="6">
    <location>
        <position position="453"/>
    </location>
    <ligand>
        <name>(6S)-5-formyl-5,6,7,8-tetrahydrofolate</name>
        <dbReference type="ChEBI" id="CHEBI:57457"/>
    </ligand>
</feature>
<dbReference type="SUPFAM" id="SSF52540">
    <property type="entry name" value="P-loop containing nucleoside triphosphate hydrolases"/>
    <property type="match status" value="1"/>
</dbReference>
<dbReference type="InterPro" id="IPR004520">
    <property type="entry name" value="GTPase_MnmE"/>
</dbReference>
<comment type="caution">
    <text evidence="6">Lacks conserved residue(s) required for the propagation of feature annotation.</text>
</comment>
<accession>A0ABX1GH76</accession>
<dbReference type="CDD" id="cd14858">
    <property type="entry name" value="TrmE_N"/>
    <property type="match status" value="1"/>
</dbReference>
<feature type="binding site" evidence="6">
    <location>
        <position position="253"/>
    </location>
    <ligand>
        <name>Mg(2+)</name>
        <dbReference type="ChEBI" id="CHEBI:18420"/>
    </ligand>
</feature>
<dbReference type="InterPro" id="IPR025867">
    <property type="entry name" value="MnmE_helical"/>
</dbReference>
<evidence type="ECO:0000256" key="5">
    <source>
        <dbReference type="ARBA" id="ARBA00023134"/>
    </source>
</evidence>
<dbReference type="Pfam" id="PF01926">
    <property type="entry name" value="MMR_HSR1"/>
    <property type="match status" value="1"/>
</dbReference>
<keyword evidence="6" id="KW-0479">Metal-binding</keyword>
<feature type="binding site" evidence="6">
    <location>
        <position position="232"/>
    </location>
    <ligand>
        <name>Mg(2+)</name>
        <dbReference type="ChEBI" id="CHEBI:18420"/>
    </ligand>
</feature>
<evidence type="ECO:0000256" key="1">
    <source>
        <dbReference type="ARBA" id="ARBA00011043"/>
    </source>
</evidence>
<dbReference type="InterPro" id="IPR031168">
    <property type="entry name" value="G_TrmE"/>
</dbReference>
<dbReference type="Pfam" id="PF10396">
    <property type="entry name" value="TrmE_N"/>
    <property type="match status" value="1"/>
</dbReference>
<keyword evidence="6" id="KW-0460">Magnesium</keyword>
<feature type="binding site" evidence="6">
    <location>
        <begin position="228"/>
        <end position="233"/>
    </location>
    <ligand>
        <name>GTP</name>
        <dbReference type="ChEBI" id="CHEBI:37565"/>
    </ligand>
</feature>
<dbReference type="NCBIfam" id="NF003661">
    <property type="entry name" value="PRK05291.1-3"/>
    <property type="match status" value="1"/>
</dbReference>
<evidence type="ECO:0000313" key="9">
    <source>
        <dbReference type="EMBL" id="NKI18296.1"/>
    </source>
</evidence>
<keyword evidence="4 6" id="KW-0630">Potassium</keyword>
<keyword evidence="3 6" id="KW-0547">Nucleotide-binding</keyword>
<dbReference type="PANTHER" id="PTHR42714:SF2">
    <property type="entry name" value="TRNA MODIFICATION GTPASE GTPBP3, MITOCHONDRIAL"/>
    <property type="match status" value="1"/>
</dbReference>
<comment type="function">
    <text evidence="6">Exhibits a very high intrinsic GTPase hydrolysis rate. Involved in the addition of a carboxymethylaminomethyl (cmnm) group at the wobble position (U34) of certain tRNAs, forming tRNA-cmnm(5)s(2)U34.</text>
</comment>
<dbReference type="NCBIfam" id="TIGR00231">
    <property type="entry name" value="small_GTP"/>
    <property type="match status" value="1"/>
</dbReference>
<evidence type="ECO:0000256" key="4">
    <source>
        <dbReference type="ARBA" id="ARBA00022958"/>
    </source>
</evidence>
<dbReference type="Gene3D" id="3.40.50.300">
    <property type="entry name" value="P-loop containing nucleotide triphosphate hydrolases"/>
    <property type="match status" value="1"/>
</dbReference>
<feature type="binding site" evidence="6">
    <location>
        <position position="249"/>
    </location>
    <ligand>
        <name>K(+)</name>
        <dbReference type="ChEBI" id="CHEBI:29103"/>
    </ligand>
</feature>
<feature type="binding site" evidence="6">
    <location>
        <position position="23"/>
    </location>
    <ligand>
        <name>(6S)-5-formyl-5,6,7,8-tetrahydrofolate</name>
        <dbReference type="ChEBI" id="CHEBI:57457"/>
    </ligand>
</feature>
<feature type="binding site" evidence="6">
    <location>
        <begin position="247"/>
        <end position="253"/>
    </location>
    <ligand>
        <name>GTP</name>
        <dbReference type="ChEBI" id="CHEBI:37565"/>
    </ligand>
</feature>
<keyword evidence="6" id="KW-0378">Hydrolase</keyword>
<comment type="cofactor">
    <cofactor evidence="6">
        <name>K(+)</name>
        <dbReference type="ChEBI" id="CHEBI:29103"/>
    </cofactor>
    <text evidence="6">Binds 1 potassium ion per subunit.</text>
</comment>
<organism evidence="9 10">
    <name type="scientific">Spongiibacter thalassae</name>
    <dbReference type="NCBI Taxonomy" id="2721624"/>
    <lineage>
        <taxon>Bacteria</taxon>
        <taxon>Pseudomonadati</taxon>
        <taxon>Pseudomonadota</taxon>
        <taxon>Gammaproteobacteria</taxon>
        <taxon>Cellvibrionales</taxon>
        <taxon>Spongiibacteraceae</taxon>
        <taxon>Spongiibacter</taxon>
    </lineage>
</organism>
<dbReference type="PROSITE" id="PS51709">
    <property type="entry name" value="G_TRME"/>
    <property type="match status" value="1"/>
</dbReference>
<dbReference type="InterPro" id="IPR006073">
    <property type="entry name" value="GTP-bd"/>
</dbReference>
<dbReference type="InterPro" id="IPR027417">
    <property type="entry name" value="P-loop_NTPase"/>
</dbReference>
<comment type="subcellular location">
    <subcellularLocation>
        <location evidence="6">Cytoplasm</location>
    </subcellularLocation>
</comment>
<keyword evidence="5 6" id="KW-0342">GTP-binding</keyword>